<accession>A0A8J6EDJ6</accession>
<sequence>MACCQMDQHSSLHRPDIVRAKTNLSPQGGRSRDFPHFHPYSSGSTTVTFCHRNGVNAACWFLLAKLYFLNSAF</sequence>
<evidence type="ECO:0000313" key="1">
    <source>
        <dbReference type="EMBL" id="KAG9467101.1"/>
    </source>
</evidence>
<reference evidence="1" key="1">
    <citation type="thesis" date="2020" institute="ProQuest LLC" country="789 East Eisenhower Parkway, Ann Arbor, MI, USA">
        <title>Comparative Genomics and Chromosome Evolution.</title>
        <authorList>
            <person name="Mudd A.B."/>
        </authorList>
    </citation>
    <scope>NUCLEOTIDE SEQUENCE</scope>
    <source>
        <strain evidence="1">HN-11 Male</strain>
        <tissue evidence="1">Kidney and liver</tissue>
    </source>
</reference>
<protein>
    <submittedName>
        <fullName evidence="1">Uncharacterized protein</fullName>
    </submittedName>
</protein>
<keyword evidence="2" id="KW-1185">Reference proteome</keyword>
<proteinExistence type="predicted"/>
<name>A0A8J6EDJ6_ELECQ</name>
<organism evidence="1 2">
    <name type="scientific">Eleutherodactylus coqui</name>
    <name type="common">Puerto Rican coqui</name>
    <dbReference type="NCBI Taxonomy" id="57060"/>
    <lineage>
        <taxon>Eukaryota</taxon>
        <taxon>Metazoa</taxon>
        <taxon>Chordata</taxon>
        <taxon>Craniata</taxon>
        <taxon>Vertebrata</taxon>
        <taxon>Euteleostomi</taxon>
        <taxon>Amphibia</taxon>
        <taxon>Batrachia</taxon>
        <taxon>Anura</taxon>
        <taxon>Neobatrachia</taxon>
        <taxon>Hyloidea</taxon>
        <taxon>Eleutherodactylidae</taxon>
        <taxon>Eleutherodactylinae</taxon>
        <taxon>Eleutherodactylus</taxon>
        <taxon>Eleutherodactylus</taxon>
    </lineage>
</organism>
<dbReference type="AlphaFoldDB" id="A0A8J6EDJ6"/>
<dbReference type="EMBL" id="WNTK01001618">
    <property type="protein sequence ID" value="KAG9467101.1"/>
    <property type="molecule type" value="Genomic_DNA"/>
</dbReference>
<comment type="caution">
    <text evidence="1">The sequence shown here is derived from an EMBL/GenBank/DDBJ whole genome shotgun (WGS) entry which is preliminary data.</text>
</comment>
<gene>
    <name evidence="1" type="ORF">GDO78_015628</name>
</gene>
<evidence type="ECO:0000313" key="2">
    <source>
        <dbReference type="Proteomes" id="UP000770717"/>
    </source>
</evidence>
<dbReference type="Proteomes" id="UP000770717">
    <property type="component" value="Unassembled WGS sequence"/>
</dbReference>